<dbReference type="Proteomes" id="UP001375240">
    <property type="component" value="Unassembled WGS sequence"/>
</dbReference>
<reference evidence="2 3" key="1">
    <citation type="submission" date="2019-10" db="EMBL/GenBank/DDBJ databases">
        <authorList>
            <person name="Palmer J.M."/>
        </authorList>
    </citation>
    <scope>NUCLEOTIDE SEQUENCE [LARGE SCALE GENOMIC DNA]</scope>
    <source>
        <strain evidence="2 3">TWF696</strain>
    </source>
</reference>
<evidence type="ECO:0000256" key="1">
    <source>
        <dbReference type="SAM" id="SignalP"/>
    </source>
</evidence>
<dbReference type="AlphaFoldDB" id="A0AAV9VBF7"/>
<gene>
    <name evidence="2" type="ORF">TWF696_000362</name>
</gene>
<proteinExistence type="predicted"/>
<evidence type="ECO:0000313" key="2">
    <source>
        <dbReference type="EMBL" id="KAK6359198.1"/>
    </source>
</evidence>
<organism evidence="2 3">
    <name type="scientific">Orbilia brochopaga</name>
    <dbReference type="NCBI Taxonomy" id="3140254"/>
    <lineage>
        <taxon>Eukaryota</taxon>
        <taxon>Fungi</taxon>
        <taxon>Dikarya</taxon>
        <taxon>Ascomycota</taxon>
        <taxon>Pezizomycotina</taxon>
        <taxon>Orbiliomycetes</taxon>
        <taxon>Orbiliales</taxon>
        <taxon>Orbiliaceae</taxon>
        <taxon>Orbilia</taxon>
    </lineage>
</organism>
<keyword evidence="3" id="KW-1185">Reference proteome</keyword>
<protein>
    <submittedName>
        <fullName evidence="2">Uncharacterized protein</fullName>
    </submittedName>
</protein>
<dbReference type="EMBL" id="JAVHNQ010000001">
    <property type="protein sequence ID" value="KAK6359198.1"/>
    <property type="molecule type" value="Genomic_DNA"/>
</dbReference>
<comment type="caution">
    <text evidence="2">The sequence shown here is derived from an EMBL/GenBank/DDBJ whole genome shotgun (WGS) entry which is preliminary data.</text>
</comment>
<evidence type="ECO:0000313" key="3">
    <source>
        <dbReference type="Proteomes" id="UP001375240"/>
    </source>
</evidence>
<keyword evidence="1" id="KW-0732">Signal</keyword>
<feature type="signal peptide" evidence="1">
    <location>
        <begin position="1"/>
        <end position="22"/>
    </location>
</feature>
<name>A0AAV9VBF7_9PEZI</name>
<feature type="chain" id="PRO_5043609026" evidence="1">
    <location>
        <begin position="23"/>
        <end position="114"/>
    </location>
</feature>
<accession>A0AAV9VBF7</accession>
<sequence>MVSFKNIITAIFLAVMSHVCMAIPTPVIVAGDGTDLELAATPPFQDKAGITDNGGTLGDRIAIDVGHFSKLAASNPTNPELILSEAMKLIQKLANNSNKFGKTTIANPTNPGIP</sequence>